<sequence length="128" mass="13821">MNGTAKAIPKAGRVPAFKLPLAGHPASRLLNSGFSGSPEARAYSTFVHACVRTFRSLRVRLGPNPIGVVGEGWADLRLYRESPQGGLSSHWSVAVGPTAYQWCTFISSLSQTEEEADLGSFLKQELFV</sequence>
<protein>
    <submittedName>
        <fullName evidence="1">Uncharacterized protein</fullName>
    </submittedName>
</protein>
<organism evidence="1 2">
    <name type="scientific">Dibothriocephalus latus</name>
    <name type="common">Fish tapeworm</name>
    <name type="synonym">Diphyllobothrium latum</name>
    <dbReference type="NCBI Taxonomy" id="60516"/>
    <lineage>
        <taxon>Eukaryota</taxon>
        <taxon>Metazoa</taxon>
        <taxon>Spiralia</taxon>
        <taxon>Lophotrochozoa</taxon>
        <taxon>Platyhelminthes</taxon>
        <taxon>Cestoda</taxon>
        <taxon>Eucestoda</taxon>
        <taxon>Diphyllobothriidea</taxon>
        <taxon>Diphyllobothriidae</taxon>
        <taxon>Dibothriocephalus</taxon>
    </lineage>
</organism>
<evidence type="ECO:0000313" key="2">
    <source>
        <dbReference type="Proteomes" id="UP000281553"/>
    </source>
</evidence>
<gene>
    <name evidence="1" type="ORF">DILT_LOCUS920</name>
</gene>
<keyword evidence="2" id="KW-1185">Reference proteome</keyword>
<reference evidence="1 2" key="1">
    <citation type="submission" date="2018-11" db="EMBL/GenBank/DDBJ databases">
        <authorList>
            <consortium name="Pathogen Informatics"/>
        </authorList>
    </citation>
    <scope>NUCLEOTIDE SEQUENCE [LARGE SCALE GENOMIC DNA]</scope>
</reference>
<dbReference type="AlphaFoldDB" id="A0A3P6R7D8"/>
<dbReference type="OrthoDB" id="7668649at2759"/>
<dbReference type="EMBL" id="UYRU01004891">
    <property type="protein sequence ID" value="VDK38058.1"/>
    <property type="molecule type" value="Genomic_DNA"/>
</dbReference>
<feature type="non-terminal residue" evidence="1">
    <location>
        <position position="128"/>
    </location>
</feature>
<evidence type="ECO:0000313" key="1">
    <source>
        <dbReference type="EMBL" id="VDK38058.1"/>
    </source>
</evidence>
<dbReference type="Proteomes" id="UP000281553">
    <property type="component" value="Unassembled WGS sequence"/>
</dbReference>
<name>A0A3P6R7D8_DIBLA</name>
<accession>A0A3P6R7D8</accession>
<proteinExistence type="predicted"/>